<dbReference type="InterPro" id="IPR003593">
    <property type="entry name" value="AAA+_ATPase"/>
</dbReference>
<dbReference type="InterPro" id="IPR027417">
    <property type="entry name" value="P-loop_NTPase"/>
</dbReference>
<dbReference type="Pfam" id="PF22942">
    <property type="entry name" value="DUF7025"/>
    <property type="match status" value="1"/>
</dbReference>
<dbReference type="AlphaFoldDB" id="A0A166UY36"/>
<evidence type="ECO:0000313" key="3">
    <source>
        <dbReference type="Proteomes" id="UP000078544"/>
    </source>
</evidence>
<dbReference type="EMBL" id="AZGY01000001">
    <property type="protein sequence ID" value="OAA33090.1"/>
    <property type="molecule type" value="Genomic_DNA"/>
</dbReference>
<feature type="domain" description="AAA+ ATPase" evidence="1">
    <location>
        <begin position="428"/>
        <end position="554"/>
    </location>
</feature>
<organism evidence="2 3">
    <name type="scientific">Moelleriella libera RCEF 2490</name>
    <dbReference type="NCBI Taxonomy" id="1081109"/>
    <lineage>
        <taxon>Eukaryota</taxon>
        <taxon>Fungi</taxon>
        <taxon>Dikarya</taxon>
        <taxon>Ascomycota</taxon>
        <taxon>Pezizomycotina</taxon>
        <taxon>Sordariomycetes</taxon>
        <taxon>Hypocreomycetidae</taxon>
        <taxon>Hypocreales</taxon>
        <taxon>Clavicipitaceae</taxon>
        <taxon>Moelleriella</taxon>
    </lineage>
</organism>
<dbReference type="SUPFAM" id="SSF52540">
    <property type="entry name" value="P-loop containing nucleoside triphosphate hydrolases"/>
    <property type="match status" value="1"/>
</dbReference>
<dbReference type="PANTHER" id="PTHR46411">
    <property type="entry name" value="FAMILY ATPASE, PUTATIVE-RELATED"/>
    <property type="match status" value="1"/>
</dbReference>
<dbReference type="Proteomes" id="UP000078544">
    <property type="component" value="Unassembled WGS sequence"/>
</dbReference>
<dbReference type="InterPro" id="IPR054289">
    <property type="entry name" value="DUF7025"/>
</dbReference>
<dbReference type="SMART" id="SM00382">
    <property type="entry name" value="AAA"/>
    <property type="match status" value="1"/>
</dbReference>
<accession>A0A166UY36</accession>
<evidence type="ECO:0000313" key="2">
    <source>
        <dbReference type="EMBL" id="OAA33090.1"/>
    </source>
</evidence>
<name>A0A166UY36_9HYPO</name>
<gene>
    <name evidence="2" type="ORF">AAL_00555</name>
</gene>
<dbReference type="InterPro" id="IPR003959">
    <property type="entry name" value="ATPase_AAA_core"/>
</dbReference>
<dbReference type="Gene3D" id="3.40.50.300">
    <property type="entry name" value="P-loop containing nucleotide triphosphate hydrolases"/>
    <property type="match status" value="1"/>
</dbReference>
<dbReference type="PANTHER" id="PTHR46411:SF3">
    <property type="entry name" value="AAA+ ATPASE DOMAIN-CONTAINING PROTEIN"/>
    <property type="match status" value="1"/>
</dbReference>
<evidence type="ECO:0000259" key="1">
    <source>
        <dbReference type="SMART" id="SM00382"/>
    </source>
</evidence>
<sequence length="657" mass="75497">MESCDTSELRAAVSSTLGSEPHAEDISNAGVMKGQKCQFKAYRHVKKKDGSVAVLATEEPFKHLTEKDSAFALVINRYLDDKNNIEKSTLRINSFWIIKTLREVVISYPGVSSDFTCPFDLNNPYQMLLHSWEKLDERRITTNDPDERMHLNFLFEFMTHEIGDERQKLVEMVRQNHIAFRTAWFVFRPGELLYHPFKGHAWILRCKKTVYEENMKKGPYLEIHCTYTDHDGNKAGRASFTLTLYQKEKFGGDQAVLITNLPIYPLSLARKDDDQLKEVKKRGERFLSLKDSTIVAYNGTTQYLREAEDTYYDPEMADFDPVWLPYTESGRLILDRKSFHEDMWCEHKFGVEEGKVDTLLCPPYTYAYSIAHKRWCRPLVDELTDVSWKQNVWDSLVISDSERQVLRALITSHDYPDDARDQTQLKGKGLVILLHGSPGSGKTLTAETAAEGCRRALVCTSLGELDKYKRFRTALRDLLRLASVWKAVVLLDEADVLLEVRDDNQANRNAMVAVFLRELEYFSGIMFLTTNRVETFDKAMKSRIHLSLGYKPPGIELRRQIWLQSLKAIPAEENELDTSDLHSILGIDLNGREISNAINTARTLARFEKEPVRMQHIKSILDVRATFLANLAAENPVEDGDTLEPKAIRNRNSVLHE</sequence>
<dbReference type="OrthoDB" id="10042665at2759"/>
<dbReference type="GO" id="GO:0016887">
    <property type="term" value="F:ATP hydrolysis activity"/>
    <property type="evidence" value="ECO:0007669"/>
    <property type="project" value="InterPro"/>
</dbReference>
<keyword evidence="3" id="KW-1185">Reference proteome</keyword>
<comment type="caution">
    <text evidence="2">The sequence shown here is derived from an EMBL/GenBank/DDBJ whole genome shotgun (WGS) entry which is preliminary data.</text>
</comment>
<dbReference type="GO" id="GO:0005524">
    <property type="term" value="F:ATP binding"/>
    <property type="evidence" value="ECO:0007669"/>
    <property type="project" value="InterPro"/>
</dbReference>
<protein>
    <submittedName>
        <fullName evidence="2">ATPase, AAA-type, core</fullName>
    </submittedName>
</protein>
<reference evidence="2 3" key="1">
    <citation type="journal article" date="2016" name="Genome Biol. Evol.">
        <title>Divergent and convergent evolution of fungal pathogenicity.</title>
        <authorList>
            <person name="Shang Y."/>
            <person name="Xiao G."/>
            <person name="Zheng P."/>
            <person name="Cen K."/>
            <person name="Zhan S."/>
            <person name="Wang C."/>
        </authorList>
    </citation>
    <scope>NUCLEOTIDE SEQUENCE [LARGE SCALE GENOMIC DNA]</scope>
    <source>
        <strain evidence="2 3">RCEF 2490</strain>
    </source>
</reference>
<dbReference type="Pfam" id="PF00004">
    <property type="entry name" value="AAA"/>
    <property type="match status" value="1"/>
</dbReference>
<dbReference type="STRING" id="1081109.A0A166UY36"/>
<proteinExistence type="predicted"/>